<evidence type="ECO:0000313" key="2">
    <source>
        <dbReference type="EMBL" id="MBT0769444.1"/>
    </source>
</evidence>
<dbReference type="EMBL" id="JAHBAY010000004">
    <property type="protein sequence ID" value="MBT0769444.1"/>
    <property type="molecule type" value="Genomic_DNA"/>
</dbReference>
<dbReference type="InterPro" id="IPR006311">
    <property type="entry name" value="TAT_signal"/>
</dbReference>
<feature type="region of interest" description="Disordered" evidence="1">
    <location>
        <begin position="52"/>
        <end position="143"/>
    </location>
</feature>
<name>A0ABS5TED8_9ACTN</name>
<accession>A0ABS5TED8</accession>
<dbReference type="Proteomes" id="UP001197247">
    <property type="component" value="Unassembled WGS sequence"/>
</dbReference>
<feature type="compositionally biased region" description="Low complexity" evidence="1">
    <location>
        <begin position="81"/>
        <end position="93"/>
    </location>
</feature>
<gene>
    <name evidence="2" type="ORF">KIH74_10970</name>
</gene>
<proteinExistence type="predicted"/>
<evidence type="ECO:0000313" key="3">
    <source>
        <dbReference type="Proteomes" id="UP001197247"/>
    </source>
</evidence>
<reference evidence="2 3" key="1">
    <citation type="submission" date="2021-05" db="EMBL/GenBank/DDBJ databases">
        <title>Kineosporia and Streptomyces sp. nov. two new marine actinobacteria isolated from Coral.</title>
        <authorList>
            <person name="Buangrab K."/>
            <person name="Sutthacheep M."/>
            <person name="Yeemin T."/>
            <person name="Harunari E."/>
            <person name="Igarashi Y."/>
            <person name="Kanchanasin P."/>
            <person name="Tanasupawat S."/>
            <person name="Phongsopitanun W."/>
        </authorList>
    </citation>
    <scope>NUCLEOTIDE SEQUENCE [LARGE SCALE GENOMIC DNA]</scope>
    <source>
        <strain evidence="2 3">J2-2</strain>
    </source>
</reference>
<feature type="compositionally biased region" description="Low complexity" evidence="1">
    <location>
        <begin position="101"/>
        <end position="143"/>
    </location>
</feature>
<evidence type="ECO:0000256" key="1">
    <source>
        <dbReference type="SAM" id="MobiDB-lite"/>
    </source>
</evidence>
<sequence length="431" mass="45556">MGRRRAHPIPGTRRRLLYSTGTAAGVIGLGVALMASPALAKMATQHGPFARPHDARAELSGDSGQSTDDEGSGLSGAGQVPATTGPGATGSPSSPTPSSDPTPTATQTVTVPGTATGTVPATTPTATTTQAAPTTSSAACTDDAPATLTDDVAEHTDTMTRISCDTDVAVYYDEPLRQASGTDWITPFATEVWQYVKTSYGTCAADRSLGTQTCENFGAPEPALFFMHQGTHSGGTVATRFQESSGHRTTIDVGYGTWSEHDTQLRDIIVHEACHQVELAGQGTSGSPALALWGDSKWAEFCVHDFYANTAHPDDADRTEQAFLSSRDDLPAGAHDAAWFRDWFLPLWKDGGGGPDVMRRYFELTARYFPTAGTDGQAPAYTRDMTMGEYVLFTSAAAGEDLSARAAEAFGDGFSPSEFARARQDFPQLTF</sequence>
<comment type="caution">
    <text evidence="2">The sequence shown here is derived from an EMBL/GenBank/DDBJ whole genome shotgun (WGS) entry which is preliminary data.</text>
</comment>
<protein>
    <submittedName>
        <fullName evidence="2">Uncharacterized protein</fullName>
    </submittedName>
</protein>
<organism evidence="2 3">
    <name type="scientific">Kineosporia corallincola</name>
    <dbReference type="NCBI Taxonomy" id="2835133"/>
    <lineage>
        <taxon>Bacteria</taxon>
        <taxon>Bacillati</taxon>
        <taxon>Actinomycetota</taxon>
        <taxon>Actinomycetes</taxon>
        <taxon>Kineosporiales</taxon>
        <taxon>Kineosporiaceae</taxon>
        <taxon>Kineosporia</taxon>
    </lineage>
</organism>
<keyword evidence="3" id="KW-1185">Reference proteome</keyword>
<dbReference type="RefSeq" id="WP_214155746.1">
    <property type="nucleotide sequence ID" value="NZ_JAHBAY010000004.1"/>
</dbReference>
<dbReference type="PROSITE" id="PS51318">
    <property type="entry name" value="TAT"/>
    <property type="match status" value="1"/>
</dbReference>